<evidence type="ECO:0000313" key="6">
    <source>
        <dbReference type="Proteomes" id="UP000216433"/>
    </source>
</evidence>
<gene>
    <name evidence="5" type="ORF">CEK00_06325</name>
</gene>
<keyword evidence="2 3" id="KW-0378">Hydrolase</keyword>
<dbReference type="Pfam" id="PF00293">
    <property type="entry name" value="NUDIX"/>
    <property type="match status" value="1"/>
</dbReference>
<dbReference type="InterPro" id="IPR000086">
    <property type="entry name" value="NUDIX_hydrolase_dom"/>
</dbReference>
<evidence type="ECO:0000259" key="4">
    <source>
        <dbReference type="PROSITE" id="PS51462"/>
    </source>
</evidence>
<evidence type="ECO:0000313" key="5">
    <source>
        <dbReference type="EMBL" id="PAM72887.1"/>
    </source>
</evidence>
<dbReference type="InterPro" id="IPR015797">
    <property type="entry name" value="NUDIX_hydrolase-like_dom_sf"/>
</dbReference>
<comment type="cofactor">
    <cofactor evidence="1">
        <name>Mg(2+)</name>
        <dbReference type="ChEBI" id="CHEBI:18420"/>
    </cofactor>
</comment>
<organism evidence="5 6">
    <name type="scientific">Stenotrophomonas maltophilia</name>
    <name type="common">Pseudomonas maltophilia</name>
    <name type="synonym">Xanthomonas maltophilia</name>
    <dbReference type="NCBI Taxonomy" id="40324"/>
    <lineage>
        <taxon>Bacteria</taxon>
        <taxon>Pseudomonadati</taxon>
        <taxon>Pseudomonadota</taxon>
        <taxon>Gammaproteobacteria</taxon>
        <taxon>Lysobacterales</taxon>
        <taxon>Lysobacteraceae</taxon>
        <taxon>Stenotrophomonas</taxon>
        <taxon>Stenotrophomonas maltophilia group</taxon>
    </lineage>
</organism>
<dbReference type="EMBL" id="NJGC01000005">
    <property type="protein sequence ID" value="PAM72887.1"/>
    <property type="molecule type" value="Genomic_DNA"/>
</dbReference>
<dbReference type="InterPro" id="IPR020084">
    <property type="entry name" value="NUDIX_hydrolase_CS"/>
</dbReference>
<evidence type="ECO:0000256" key="1">
    <source>
        <dbReference type="ARBA" id="ARBA00001946"/>
    </source>
</evidence>
<dbReference type="InterPro" id="IPR020476">
    <property type="entry name" value="Nudix_hydrolase"/>
</dbReference>
<evidence type="ECO:0000256" key="2">
    <source>
        <dbReference type="ARBA" id="ARBA00022801"/>
    </source>
</evidence>
<dbReference type="Gene3D" id="3.90.79.10">
    <property type="entry name" value="Nucleoside Triphosphate Pyrophosphohydrolase"/>
    <property type="match status" value="1"/>
</dbReference>
<dbReference type="Proteomes" id="UP000216433">
    <property type="component" value="Unassembled WGS sequence"/>
</dbReference>
<proteinExistence type="inferred from homology"/>
<accession>A0A270NLH3</accession>
<dbReference type="SUPFAM" id="SSF55811">
    <property type="entry name" value="Nudix"/>
    <property type="match status" value="1"/>
</dbReference>
<comment type="caution">
    <text evidence="5">The sequence shown here is derived from an EMBL/GenBank/DDBJ whole genome shotgun (WGS) entry which is preliminary data.</text>
</comment>
<dbReference type="PROSITE" id="PS00893">
    <property type="entry name" value="NUDIX_BOX"/>
    <property type="match status" value="1"/>
</dbReference>
<name>A0A270NLH3_STEMA</name>
<comment type="similarity">
    <text evidence="3">Belongs to the Nudix hydrolase family.</text>
</comment>
<dbReference type="AlphaFoldDB" id="A0A270NLH3"/>
<dbReference type="GO" id="GO:0016787">
    <property type="term" value="F:hydrolase activity"/>
    <property type="evidence" value="ECO:0007669"/>
    <property type="project" value="UniProtKB-KW"/>
</dbReference>
<evidence type="ECO:0000256" key="3">
    <source>
        <dbReference type="RuleBase" id="RU003476"/>
    </source>
</evidence>
<sequence>MPQVYAALWNGTHYLITRKRVINNWWASNSVMVLTAEALDAALTVAASPALPRDEDWQPALALLQSAQVAATSAGYAETTQGQSILVNLSNAVQAMQASPPNPDQVGSAVTHLTRRLFRQSTLPERIRNLANTLPVFSPDSWGPALLTAQNLARDTRAWAAQVPMVVVNQAGQWTLPGGRRHDNETEEDAARREFMEETGISLDTVNFPRDLLKPNRRYALVRFRTVARDLQNIADAVCANVRARPSVMRPTASEVTDWEIDHAQLVAAADLGNYLGARAAVTPPSTQDFATMLQQMSRPYSQSIDWYAAMAASLSSS</sequence>
<dbReference type="PRINTS" id="PR00502">
    <property type="entry name" value="NUDIXFAMILY"/>
</dbReference>
<feature type="domain" description="Nudix hydrolase" evidence="4">
    <location>
        <begin position="127"/>
        <end position="280"/>
    </location>
</feature>
<dbReference type="RefSeq" id="WP_065177780.1">
    <property type="nucleotide sequence ID" value="NZ_JAAAFA010000001.1"/>
</dbReference>
<protein>
    <submittedName>
        <fullName evidence="5">NUDIX hydrolase</fullName>
    </submittedName>
</protein>
<dbReference type="CDD" id="cd02883">
    <property type="entry name" value="NUDIX_Hydrolase"/>
    <property type="match status" value="1"/>
</dbReference>
<dbReference type="PROSITE" id="PS51462">
    <property type="entry name" value="NUDIX"/>
    <property type="match status" value="1"/>
</dbReference>
<reference evidence="5 6" key="1">
    <citation type="submission" date="2017-06" db="EMBL/GenBank/DDBJ databases">
        <title>Genome sequencing and assembly of Stenotrophomonas maltophilia DF07.</title>
        <authorList>
            <person name="Iyer R."/>
        </authorList>
    </citation>
    <scope>NUCLEOTIDE SEQUENCE [LARGE SCALE GENOMIC DNA]</scope>
    <source>
        <strain evidence="5 6">DF07</strain>
    </source>
</reference>